<organism evidence="2 3">
    <name type="scientific">Fusarium solani</name>
    <name type="common">Filamentous fungus</name>
    <dbReference type="NCBI Taxonomy" id="169388"/>
    <lineage>
        <taxon>Eukaryota</taxon>
        <taxon>Fungi</taxon>
        <taxon>Dikarya</taxon>
        <taxon>Ascomycota</taxon>
        <taxon>Pezizomycotina</taxon>
        <taxon>Sordariomycetes</taxon>
        <taxon>Hypocreomycetidae</taxon>
        <taxon>Hypocreales</taxon>
        <taxon>Nectriaceae</taxon>
        <taxon>Fusarium</taxon>
        <taxon>Fusarium solani species complex</taxon>
    </lineage>
</organism>
<reference evidence="2" key="1">
    <citation type="journal article" date="2021" name="Nat. Commun.">
        <title>Genetic determinants of endophytism in the Arabidopsis root mycobiome.</title>
        <authorList>
            <person name="Mesny F."/>
            <person name="Miyauchi S."/>
            <person name="Thiergart T."/>
            <person name="Pickel B."/>
            <person name="Atanasova L."/>
            <person name="Karlsson M."/>
            <person name="Huettel B."/>
            <person name="Barry K.W."/>
            <person name="Haridas S."/>
            <person name="Chen C."/>
            <person name="Bauer D."/>
            <person name="Andreopoulos W."/>
            <person name="Pangilinan J."/>
            <person name="LaButti K."/>
            <person name="Riley R."/>
            <person name="Lipzen A."/>
            <person name="Clum A."/>
            <person name="Drula E."/>
            <person name="Henrissat B."/>
            <person name="Kohler A."/>
            <person name="Grigoriev I.V."/>
            <person name="Martin F.M."/>
            <person name="Hacquard S."/>
        </authorList>
    </citation>
    <scope>NUCLEOTIDE SEQUENCE</scope>
    <source>
        <strain evidence="2">FSSC 5 MPI-SDFR-AT-0091</strain>
    </source>
</reference>
<keyword evidence="3" id="KW-1185">Reference proteome</keyword>
<comment type="caution">
    <text evidence="2">The sequence shown here is derived from an EMBL/GenBank/DDBJ whole genome shotgun (WGS) entry which is preliminary data.</text>
</comment>
<dbReference type="EMBL" id="JAGTJS010000002">
    <property type="protein sequence ID" value="KAH7273561.1"/>
    <property type="molecule type" value="Genomic_DNA"/>
</dbReference>
<evidence type="ECO:0000313" key="3">
    <source>
        <dbReference type="Proteomes" id="UP000736672"/>
    </source>
</evidence>
<evidence type="ECO:0000313" key="2">
    <source>
        <dbReference type="EMBL" id="KAH7273561.1"/>
    </source>
</evidence>
<dbReference type="AlphaFoldDB" id="A0A9P9RBK8"/>
<accession>A0A9P9RBK8</accession>
<sequence length="542" mass="58581">MATGKDSESDYGNKRGHIQDIFISKQPLRGHSDADMSWSSAHPGRKMPVSQARVDGTKAHNDDDDARVEGVATKSKSYCVWTATCTHETRDIQGPAPLGIATPSHKVKCATRAWPWINTALHLFCQFPGPSDYRCILAGLDELQTGGALINKQWTLKPPAIVASWAPLSPPRWSNQDRADYHCCCRIVVDEKAGCVLVSFNARSSKSGLRSAAKRVRNEAAIGGRGLMRFAEGWCALHCTPRIDAGGQDQGSQSQAKHLWSGIGRSFAWLDMTDDPRLFGAGFSAIHSDITLQTVDGWTVVVVEVAAATTEMLLHDAGRGGWWREVVVMLVLVFVFAGLGAPRLHATSDSTRSVGAIGPPQHDGCHRHTINAVACLDTYFLLCGAGDIGHGLLETMIGSISAARKPPVWRSSRSQLSEQCTRELSFDPSLISTAGGHLCWLELGHDLSVRNPNRGANAARCTDLGKRATSSPTIKPPRPFLACIISDAGPWMQILRESSFADPRLNRTANLGDGGRWTARAPPLAPPKLGFTAPANRLHDDG</sequence>
<feature type="compositionally biased region" description="Basic and acidic residues" evidence="1">
    <location>
        <begin position="1"/>
        <end position="13"/>
    </location>
</feature>
<name>A0A9P9RBK8_FUSSL</name>
<dbReference type="Proteomes" id="UP000736672">
    <property type="component" value="Unassembled WGS sequence"/>
</dbReference>
<evidence type="ECO:0000256" key="1">
    <source>
        <dbReference type="SAM" id="MobiDB-lite"/>
    </source>
</evidence>
<feature type="region of interest" description="Disordered" evidence="1">
    <location>
        <begin position="1"/>
        <end position="65"/>
    </location>
</feature>
<proteinExistence type="predicted"/>
<protein>
    <submittedName>
        <fullName evidence="2">Uncharacterized protein</fullName>
    </submittedName>
</protein>
<feature type="region of interest" description="Disordered" evidence="1">
    <location>
        <begin position="513"/>
        <end position="542"/>
    </location>
</feature>
<gene>
    <name evidence="2" type="ORF">B0J15DRAFT_566903</name>
</gene>